<proteinExistence type="predicted"/>
<dbReference type="EMBL" id="KL584717">
    <property type="protein sequence ID" value="KEQ70309.1"/>
    <property type="molecule type" value="Genomic_DNA"/>
</dbReference>
<sequence>MPVISESHVSSKIPSAHVPRQEQFDLAMSKSILQRAPRFTCAHLTYLKCRGKSIFVDEKAISLFMNVLRLHWKVSGKVLHSPLDQSTDLYELLMLEMDGVFIIQNLLIDDAIYEVLDRRTPDGMMILATIVHDIYNTQWQSWSAEQNVKHKQQGQYSLIITHAQAISNQLSNNVFTFKGQAAPEPKKWAEVTVARHLMAIVTPGHLRPATTTNESHSSLKHGSISDLMNVKPTIKQPGENEALEQGPSSKRKQMPLHSALRPSKRRKLGVASSWSASPYKKVPPYEELRKIKLDVVQPNVTQQKVGVISCIDFAGARSSSNSNSSEEQKTPVVKGPSYAEYLHKKEREAVSPLKAIQGRPFDHVRTQSYVGSEEGEILE</sequence>
<dbReference type="HOGENOM" id="CLU_729541_0_0_1"/>
<dbReference type="Proteomes" id="UP000027730">
    <property type="component" value="Unassembled WGS sequence"/>
</dbReference>
<dbReference type="RefSeq" id="XP_013424621.1">
    <property type="nucleotide sequence ID" value="XM_013569167.1"/>
</dbReference>
<dbReference type="GeneID" id="25414009"/>
<feature type="region of interest" description="Disordered" evidence="1">
    <location>
        <begin position="206"/>
        <end position="226"/>
    </location>
</feature>
<dbReference type="AlphaFoldDB" id="A0A074WFG6"/>
<name>A0A074WFG6_9PEZI</name>
<gene>
    <name evidence="2" type="ORF">M436DRAFT_66234</name>
</gene>
<reference evidence="2 3" key="1">
    <citation type="journal article" date="2014" name="BMC Genomics">
        <title>Genome sequencing of four Aureobasidium pullulans varieties: biotechnological potential, stress tolerance, and description of new species.</title>
        <authorList>
            <person name="Gostin Ar C."/>
            <person name="Ohm R.A."/>
            <person name="Kogej T."/>
            <person name="Sonjak S."/>
            <person name="Turk M."/>
            <person name="Zajc J."/>
            <person name="Zalar P."/>
            <person name="Grube M."/>
            <person name="Sun H."/>
            <person name="Han J."/>
            <person name="Sharma A."/>
            <person name="Chiniquy J."/>
            <person name="Ngan C.Y."/>
            <person name="Lipzen A."/>
            <person name="Barry K."/>
            <person name="Grigoriev I.V."/>
            <person name="Gunde-Cimerman N."/>
        </authorList>
    </citation>
    <scope>NUCLEOTIDE SEQUENCE [LARGE SCALE GENOMIC DNA]</scope>
    <source>
        <strain evidence="2 3">CBS 147.97</strain>
    </source>
</reference>
<evidence type="ECO:0000313" key="2">
    <source>
        <dbReference type="EMBL" id="KEQ70309.1"/>
    </source>
</evidence>
<evidence type="ECO:0000256" key="1">
    <source>
        <dbReference type="SAM" id="MobiDB-lite"/>
    </source>
</evidence>
<dbReference type="OrthoDB" id="3923861at2759"/>
<evidence type="ECO:0000313" key="3">
    <source>
        <dbReference type="Proteomes" id="UP000027730"/>
    </source>
</evidence>
<accession>A0A074WFG6</accession>
<feature type="region of interest" description="Disordered" evidence="1">
    <location>
        <begin position="316"/>
        <end position="337"/>
    </location>
</feature>
<protein>
    <submittedName>
        <fullName evidence="2">Uncharacterized protein</fullName>
    </submittedName>
</protein>
<keyword evidence="3" id="KW-1185">Reference proteome</keyword>
<feature type="region of interest" description="Disordered" evidence="1">
    <location>
        <begin position="238"/>
        <end position="273"/>
    </location>
</feature>
<organism evidence="2 3">
    <name type="scientific">Aureobasidium namibiae CBS 147.97</name>
    <dbReference type="NCBI Taxonomy" id="1043004"/>
    <lineage>
        <taxon>Eukaryota</taxon>
        <taxon>Fungi</taxon>
        <taxon>Dikarya</taxon>
        <taxon>Ascomycota</taxon>
        <taxon>Pezizomycotina</taxon>
        <taxon>Dothideomycetes</taxon>
        <taxon>Dothideomycetidae</taxon>
        <taxon>Dothideales</taxon>
        <taxon>Saccotheciaceae</taxon>
        <taxon>Aureobasidium</taxon>
    </lineage>
</organism>